<reference evidence="1 2" key="1">
    <citation type="submission" date="2016-03" db="EMBL/GenBank/DDBJ databases">
        <title>Whole genome sequencing of Grifola frondosa 9006-11.</title>
        <authorList>
            <person name="Min B."/>
            <person name="Park H."/>
            <person name="Kim J.-G."/>
            <person name="Cho H."/>
            <person name="Oh Y.-L."/>
            <person name="Kong W.-S."/>
            <person name="Choi I.-G."/>
        </authorList>
    </citation>
    <scope>NUCLEOTIDE SEQUENCE [LARGE SCALE GENOMIC DNA]</scope>
    <source>
        <strain evidence="1 2">9006-11</strain>
    </source>
</reference>
<dbReference type="Proteomes" id="UP000092993">
    <property type="component" value="Unassembled WGS sequence"/>
</dbReference>
<organism evidence="1 2">
    <name type="scientific">Grifola frondosa</name>
    <name type="common">Maitake</name>
    <name type="synonym">Polyporus frondosus</name>
    <dbReference type="NCBI Taxonomy" id="5627"/>
    <lineage>
        <taxon>Eukaryota</taxon>
        <taxon>Fungi</taxon>
        <taxon>Dikarya</taxon>
        <taxon>Basidiomycota</taxon>
        <taxon>Agaricomycotina</taxon>
        <taxon>Agaricomycetes</taxon>
        <taxon>Polyporales</taxon>
        <taxon>Grifolaceae</taxon>
        <taxon>Grifola</taxon>
    </lineage>
</organism>
<evidence type="ECO:0000313" key="1">
    <source>
        <dbReference type="EMBL" id="OBZ72070.1"/>
    </source>
</evidence>
<dbReference type="AlphaFoldDB" id="A0A1C7M572"/>
<accession>A0A1C7M572</accession>
<dbReference type="OrthoDB" id="10005898at2759"/>
<dbReference type="EMBL" id="LUGG01000009">
    <property type="protein sequence ID" value="OBZ72070.1"/>
    <property type="molecule type" value="Genomic_DNA"/>
</dbReference>
<protein>
    <submittedName>
        <fullName evidence="1">Uncharacterized protein</fullName>
    </submittedName>
</protein>
<keyword evidence="2" id="KW-1185">Reference proteome</keyword>
<gene>
    <name evidence="1" type="ORF">A0H81_08047</name>
</gene>
<sequence length="357" mass="40894">MVNHTICSQIDRTVPPMRARLQHRAGLRKDPASGTADGLAKFGSILGDARMLFRIWGGCYCIALRAWSTSVRPCIDSSIRSLPIFQWLMSLERTPPPTRKLLTIERLQGWSMIAYYPLEHLYYAVSHSLISPEIRLPSLSWFIPFVRSQPSEKRIPLDVNTLGVWSTRFWAAYVVLQLAHLREDRKLLQVRERSLSKSKATGAQAEKEELKQRWDSLWTELAVNIGYLPLTIHWYVSSVCLPEMKPFSLPLSTMDCARLSGRFFLYSSILGESRVSRPSSVRRIQVTPCYTPLIEQPLQNAHDLAPFSREVVTCLLHVGKPCCFRAGCARFLRMVRHFFHEEGDFDNVGRRSSAWKA</sequence>
<proteinExistence type="predicted"/>
<dbReference type="STRING" id="5627.A0A1C7M572"/>
<comment type="caution">
    <text evidence="1">The sequence shown here is derived from an EMBL/GenBank/DDBJ whole genome shotgun (WGS) entry which is preliminary data.</text>
</comment>
<name>A0A1C7M572_GRIFR</name>
<evidence type="ECO:0000313" key="2">
    <source>
        <dbReference type="Proteomes" id="UP000092993"/>
    </source>
</evidence>